<protein>
    <submittedName>
        <fullName evidence="1">Uncharacterized protein</fullName>
    </submittedName>
</protein>
<organism evidence="1 2">
    <name type="scientific">Catenovulum agarivorans DS-2</name>
    <dbReference type="NCBI Taxonomy" id="1328313"/>
    <lineage>
        <taxon>Bacteria</taxon>
        <taxon>Pseudomonadati</taxon>
        <taxon>Pseudomonadota</taxon>
        <taxon>Gammaproteobacteria</taxon>
        <taxon>Alteromonadales</taxon>
        <taxon>Alteromonadaceae</taxon>
        <taxon>Catenovulum</taxon>
    </lineage>
</organism>
<keyword evidence="2" id="KW-1185">Reference proteome</keyword>
<comment type="caution">
    <text evidence="1">The sequence shown here is derived from an EMBL/GenBank/DDBJ whole genome shotgun (WGS) entry which is preliminary data.</text>
</comment>
<dbReference type="AlphaFoldDB" id="W7QFI8"/>
<proteinExistence type="predicted"/>
<dbReference type="EMBL" id="ARZY01000003">
    <property type="protein sequence ID" value="EWH11674.1"/>
    <property type="molecule type" value="Genomic_DNA"/>
</dbReference>
<sequence length="107" mass="12555">MEYSSQKRFKVVLTRSHKTSMFCEVLLATHPFSRLNIFTAGGMFIRNSHPYQAHFSQQKQQQQDCQIEVCWDANFLKLQKAWMPFASGHGLANSDFRKLFSQWTLVH</sequence>
<dbReference type="STRING" id="1328313.DS2_02575"/>
<accession>W7QFI8</accession>
<reference evidence="1 2" key="1">
    <citation type="journal article" date="2014" name="Genome Announc.">
        <title>Draft Genome Sequence of the Agar-Degrading Bacterium Catenovulum sp. Strain DS-2, Isolated from Intestines of Haliotis diversicolor.</title>
        <authorList>
            <person name="Shan D."/>
            <person name="Li X."/>
            <person name="Gu Z."/>
            <person name="Wei G."/>
            <person name="Gao Z."/>
            <person name="Shao Z."/>
        </authorList>
    </citation>
    <scope>NUCLEOTIDE SEQUENCE [LARGE SCALE GENOMIC DNA]</scope>
    <source>
        <strain evidence="1 2">DS-2</strain>
    </source>
</reference>
<gene>
    <name evidence="1" type="ORF">DS2_02575</name>
</gene>
<name>W7QFI8_9ALTE</name>
<dbReference type="RefSeq" id="WP_035013079.1">
    <property type="nucleotide sequence ID" value="NZ_ARZY01000003.1"/>
</dbReference>
<dbReference type="Proteomes" id="UP000019276">
    <property type="component" value="Unassembled WGS sequence"/>
</dbReference>
<evidence type="ECO:0000313" key="2">
    <source>
        <dbReference type="Proteomes" id="UP000019276"/>
    </source>
</evidence>
<evidence type="ECO:0000313" key="1">
    <source>
        <dbReference type="EMBL" id="EWH11674.1"/>
    </source>
</evidence>